<evidence type="ECO:0000256" key="8">
    <source>
        <dbReference type="ARBA" id="ARBA00023136"/>
    </source>
</evidence>
<dbReference type="EMBL" id="WTXG01000059">
    <property type="protein sequence ID" value="KAI0295401.1"/>
    <property type="molecule type" value="Genomic_DNA"/>
</dbReference>
<comment type="similarity">
    <text evidence="10">Belongs to the mitochondrial carrier (TC 2.A.29) family.</text>
</comment>
<dbReference type="AlphaFoldDB" id="A0AAD4LYJ3"/>
<keyword evidence="12" id="KW-1185">Reference proteome</keyword>
<keyword evidence="8 9" id="KW-0472">Membrane</keyword>
<dbReference type="Gene3D" id="1.50.40.10">
    <property type="entry name" value="Mitochondrial carrier domain"/>
    <property type="match status" value="2"/>
</dbReference>
<dbReference type="GO" id="GO:0015218">
    <property type="term" value="F:pyrimidine nucleotide transmembrane transporter activity"/>
    <property type="evidence" value="ECO:0007669"/>
    <property type="project" value="InterPro"/>
</dbReference>
<dbReference type="PRINTS" id="PR00926">
    <property type="entry name" value="MITOCARRIER"/>
</dbReference>
<dbReference type="InterPro" id="IPR023395">
    <property type="entry name" value="MCP_dom_sf"/>
</dbReference>
<dbReference type="InterPro" id="IPR018108">
    <property type="entry name" value="MCP_transmembrane"/>
</dbReference>
<evidence type="ECO:0000313" key="12">
    <source>
        <dbReference type="Proteomes" id="UP001203297"/>
    </source>
</evidence>
<evidence type="ECO:0000256" key="5">
    <source>
        <dbReference type="ARBA" id="ARBA00022792"/>
    </source>
</evidence>
<dbReference type="InterPro" id="IPR002067">
    <property type="entry name" value="MCP"/>
</dbReference>
<keyword evidence="3 9" id="KW-0812">Transmembrane</keyword>
<evidence type="ECO:0000256" key="9">
    <source>
        <dbReference type="PROSITE-ProRule" id="PRU00282"/>
    </source>
</evidence>
<dbReference type="InterPro" id="IPR049562">
    <property type="entry name" value="SLC25A33/36-like"/>
</dbReference>
<comment type="subcellular location">
    <subcellularLocation>
        <location evidence="1">Mitochondrion inner membrane</location>
        <topology evidence="1">Multi-pass membrane protein</topology>
    </subcellularLocation>
</comment>
<feature type="repeat" description="Solcar" evidence="9">
    <location>
        <begin position="17"/>
        <end position="128"/>
    </location>
</feature>
<dbReference type="PROSITE" id="PS50920">
    <property type="entry name" value="SOLCAR"/>
    <property type="match status" value="3"/>
</dbReference>
<accession>A0AAD4LYJ3</accession>
<gene>
    <name evidence="11" type="ORF">B0F90DRAFT_1751420</name>
</gene>
<evidence type="ECO:0000256" key="4">
    <source>
        <dbReference type="ARBA" id="ARBA00022737"/>
    </source>
</evidence>
<dbReference type="GO" id="GO:0005743">
    <property type="term" value="C:mitochondrial inner membrane"/>
    <property type="evidence" value="ECO:0007669"/>
    <property type="project" value="UniProtKB-SubCell"/>
</dbReference>
<evidence type="ECO:0000256" key="3">
    <source>
        <dbReference type="ARBA" id="ARBA00022692"/>
    </source>
</evidence>
<evidence type="ECO:0000256" key="1">
    <source>
        <dbReference type="ARBA" id="ARBA00004448"/>
    </source>
</evidence>
<protein>
    <submittedName>
        <fullName evidence="11">Mitochondrial carrier</fullName>
    </submittedName>
</protein>
<feature type="repeat" description="Solcar" evidence="9">
    <location>
        <begin position="239"/>
        <end position="327"/>
    </location>
</feature>
<keyword evidence="7" id="KW-0496">Mitochondrion</keyword>
<name>A0AAD4LYJ3_9AGAM</name>
<dbReference type="PANTHER" id="PTHR45829:SF4">
    <property type="entry name" value="MITOCHONDRIAL CARRIER PROTEIN RIM2"/>
    <property type="match status" value="1"/>
</dbReference>
<evidence type="ECO:0000256" key="7">
    <source>
        <dbReference type="ARBA" id="ARBA00023128"/>
    </source>
</evidence>
<dbReference type="PANTHER" id="PTHR45829">
    <property type="entry name" value="MITOCHONDRIAL CARRIER PROTEIN RIM2"/>
    <property type="match status" value="1"/>
</dbReference>
<keyword evidence="6" id="KW-1133">Transmembrane helix</keyword>
<keyword evidence="2 10" id="KW-0813">Transport</keyword>
<dbReference type="Proteomes" id="UP001203297">
    <property type="component" value="Unassembled WGS sequence"/>
</dbReference>
<keyword evidence="4" id="KW-0677">Repeat</keyword>
<feature type="repeat" description="Solcar" evidence="9">
    <location>
        <begin position="138"/>
        <end position="234"/>
    </location>
</feature>
<evidence type="ECO:0000313" key="11">
    <source>
        <dbReference type="EMBL" id="KAI0295401.1"/>
    </source>
</evidence>
<evidence type="ECO:0000256" key="2">
    <source>
        <dbReference type="ARBA" id="ARBA00022448"/>
    </source>
</evidence>
<keyword evidence="5" id="KW-0999">Mitochondrion inner membrane</keyword>
<comment type="caution">
    <text evidence="11">The sequence shown here is derived from an EMBL/GenBank/DDBJ whole genome shotgun (WGS) entry which is preliminary data.</text>
</comment>
<dbReference type="SUPFAM" id="SSF103506">
    <property type="entry name" value="Mitochondrial carrier"/>
    <property type="match status" value="1"/>
</dbReference>
<evidence type="ECO:0000256" key="10">
    <source>
        <dbReference type="RuleBase" id="RU000488"/>
    </source>
</evidence>
<dbReference type="GO" id="GO:1990519">
    <property type="term" value="P:pyrimidine nucleotide import into mitochondrion"/>
    <property type="evidence" value="ECO:0007669"/>
    <property type="project" value="TreeGrafter"/>
</dbReference>
<proteinExistence type="inferred from homology"/>
<sequence length="331" mass="35543">MASPAPTPTPTTTWLPAKSWQHFLAGGLGGMCGAVVTSPFDVVKTRLQSDLFRQKHADVGAVMGDSVVLVRRPGGGLLWHFVETAHIIRDIARDETPRALFKGLGPTLVGVIPARSINFFTYGNGKHIIANRFNDGQENSYIHLCAAAIAGVATGTATNPIWVVKTRLQLLTSNNLPTTTATSPASFFGGSIPMIRQIAREEGIRGFYKGLSASYLGVTEGTIQWRLAASTNGQGGGLQEWAGMLGSAGTAKCVASLITYPHEVLRTRLRQPLVNGQKKYTGLIQTLRLVIAEEGARSLYGGLSAHLMRVVPNAAVMYSIYEGILRWGSNR</sequence>
<dbReference type="Pfam" id="PF00153">
    <property type="entry name" value="Mito_carr"/>
    <property type="match status" value="3"/>
</dbReference>
<organism evidence="11 12">
    <name type="scientific">Multifurca ochricompacta</name>
    <dbReference type="NCBI Taxonomy" id="376703"/>
    <lineage>
        <taxon>Eukaryota</taxon>
        <taxon>Fungi</taxon>
        <taxon>Dikarya</taxon>
        <taxon>Basidiomycota</taxon>
        <taxon>Agaricomycotina</taxon>
        <taxon>Agaricomycetes</taxon>
        <taxon>Russulales</taxon>
        <taxon>Russulaceae</taxon>
        <taxon>Multifurca</taxon>
    </lineage>
</organism>
<evidence type="ECO:0000256" key="6">
    <source>
        <dbReference type="ARBA" id="ARBA00022989"/>
    </source>
</evidence>
<reference evidence="11" key="1">
    <citation type="journal article" date="2022" name="New Phytol.">
        <title>Evolutionary transition to the ectomycorrhizal habit in the genomes of a hyperdiverse lineage of mushroom-forming fungi.</title>
        <authorList>
            <person name="Looney B."/>
            <person name="Miyauchi S."/>
            <person name="Morin E."/>
            <person name="Drula E."/>
            <person name="Courty P.E."/>
            <person name="Kohler A."/>
            <person name="Kuo A."/>
            <person name="LaButti K."/>
            <person name="Pangilinan J."/>
            <person name="Lipzen A."/>
            <person name="Riley R."/>
            <person name="Andreopoulos W."/>
            <person name="He G."/>
            <person name="Johnson J."/>
            <person name="Nolan M."/>
            <person name="Tritt A."/>
            <person name="Barry K.W."/>
            <person name="Grigoriev I.V."/>
            <person name="Nagy L.G."/>
            <person name="Hibbett D."/>
            <person name="Henrissat B."/>
            <person name="Matheny P.B."/>
            <person name="Labbe J."/>
            <person name="Martin F.M."/>
        </authorList>
    </citation>
    <scope>NUCLEOTIDE SEQUENCE</scope>
    <source>
        <strain evidence="11">BPL690</strain>
    </source>
</reference>